<dbReference type="EMBL" id="JWHL01000002">
    <property type="protein sequence ID" value="MBR1368242.1"/>
    <property type="molecule type" value="Genomic_DNA"/>
</dbReference>
<evidence type="ECO:0000256" key="3">
    <source>
        <dbReference type="ARBA" id="ARBA00022722"/>
    </source>
</evidence>
<dbReference type="GO" id="GO:0004540">
    <property type="term" value="F:RNA nuclease activity"/>
    <property type="evidence" value="ECO:0007669"/>
    <property type="project" value="InterPro"/>
</dbReference>
<dbReference type="Gene3D" id="1.20.120.580">
    <property type="entry name" value="bsu32300-like"/>
    <property type="match status" value="1"/>
</dbReference>
<dbReference type="InterPro" id="IPR037038">
    <property type="entry name" value="HepT-like_sf"/>
</dbReference>
<comment type="similarity">
    <text evidence="5">Belongs to the HepT RNase toxin family.</text>
</comment>
<evidence type="ECO:0008006" key="8">
    <source>
        <dbReference type="Google" id="ProtNLM"/>
    </source>
</evidence>
<evidence type="ECO:0000256" key="1">
    <source>
        <dbReference type="ARBA" id="ARBA00022553"/>
    </source>
</evidence>
<keyword evidence="4" id="KW-0378">Hydrolase</keyword>
<dbReference type="PANTHER" id="PTHR33397:SF5">
    <property type="entry name" value="RNASE YUTE-RELATED"/>
    <property type="match status" value="1"/>
</dbReference>
<dbReference type="GO" id="GO:0110001">
    <property type="term" value="C:toxin-antitoxin complex"/>
    <property type="evidence" value="ECO:0007669"/>
    <property type="project" value="InterPro"/>
</dbReference>
<dbReference type="NCBIfam" id="NF047751">
    <property type="entry name" value="HepT_toxin"/>
    <property type="match status" value="1"/>
</dbReference>
<organism evidence="6 7">
    <name type="scientific">Methanocalculus chunghsingensis</name>
    <dbReference type="NCBI Taxonomy" id="156457"/>
    <lineage>
        <taxon>Archaea</taxon>
        <taxon>Methanobacteriati</taxon>
        <taxon>Methanobacteriota</taxon>
        <taxon>Stenosarchaea group</taxon>
        <taxon>Methanomicrobia</taxon>
        <taxon>Methanomicrobiales</taxon>
        <taxon>Methanocalculaceae</taxon>
        <taxon>Methanocalculus</taxon>
    </lineage>
</organism>
<keyword evidence="2" id="KW-1277">Toxin-antitoxin system</keyword>
<dbReference type="Proteomes" id="UP000730161">
    <property type="component" value="Unassembled WGS sequence"/>
</dbReference>
<dbReference type="PANTHER" id="PTHR33397">
    <property type="entry name" value="UPF0331 PROTEIN YUTE"/>
    <property type="match status" value="1"/>
</dbReference>
<name>A0A8J7W8S9_9EURY</name>
<evidence type="ECO:0000256" key="2">
    <source>
        <dbReference type="ARBA" id="ARBA00022649"/>
    </source>
</evidence>
<protein>
    <recommendedName>
        <fullName evidence="8">DUF86 domain-containing protein</fullName>
    </recommendedName>
</protein>
<dbReference type="InterPro" id="IPR052379">
    <property type="entry name" value="Type_VII_TA_RNase"/>
</dbReference>
<reference evidence="6" key="1">
    <citation type="submission" date="2014-12" db="EMBL/GenBank/DDBJ databases">
        <authorList>
            <person name="Huang H.-H."/>
            <person name="Chen S.-C."/>
            <person name="Lai M.-C."/>
        </authorList>
    </citation>
    <scope>NUCLEOTIDE SEQUENCE</scope>
    <source>
        <strain evidence="6">K1F9705b</strain>
    </source>
</reference>
<sequence>MSGAVRETLIRTKLIEMEESVLLVKKHLPESFEEFLDMGLMKDGIYKRIEYAIENIFDICAILNADLKLGIPGEDEDTIIHLVKHGIIRSEMHEKLRTMKGFRNLVVHRYGRMNDEIAFSILQENLRDFGLFKQVIEEYLNTNAK</sequence>
<dbReference type="InterPro" id="IPR008201">
    <property type="entry name" value="HepT-like"/>
</dbReference>
<keyword evidence="3" id="KW-0540">Nuclease</keyword>
<evidence type="ECO:0000256" key="5">
    <source>
        <dbReference type="ARBA" id="ARBA00024207"/>
    </source>
</evidence>
<keyword evidence="1" id="KW-0597">Phosphoprotein</keyword>
<keyword evidence="7" id="KW-1185">Reference proteome</keyword>
<dbReference type="RefSeq" id="WP_246495935.1">
    <property type="nucleotide sequence ID" value="NZ_JWHL01000002.1"/>
</dbReference>
<dbReference type="Pfam" id="PF01934">
    <property type="entry name" value="HepT-like"/>
    <property type="match status" value="1"/>
</dbReference>
<gene>
    <name evidence="6" type="ORF">RJ53_01525</name>
</gene>
<evidence type="ECO:0000313" key="7">
    <source>
        <dbReference type="Proteomes" id="UP000730161"/>
    </source>
</evidence>
<proteinExistence type="inferred from homology"/>
<dbReference type="GO" id="GO:0016787">
    <property type="term" value="F:hydrolase activity"/>
    <property type="evidence" value="ECO:0007669"/>
    <property type="project" value="UniProtKB-KW"/>
</dbReference>
<evidence type="ECO:0000313" key="6">
    <source>
        <dbReference type="EMBL" id="MBR1368242.1"/>
    </source>
</evidence>
<dbReference type="AlphaFoldDB" id="A0A8J7W8S9"/>
<accession>A0A8J7W8S9</accession>
<evidence type="ECO:0000256" key="4">
    <source>
        <dbReference type="ARBA" id="ARBA00022801"/>
    </source>
</evidence>
<comment type="caution">
    <text evidence="6">The sequence shown here is derived from an EMBL/GenBank/DDBJ whole genome shotgun (WGS) entry which is preliminary data.</text>
</comment>